<dbReference type="AlphaFoldDB" id="A0A1I3FEW9"/>
<reference evidence="3" key="1">
    <citation type="submission" date="2016-10" db="EMBL/GenBank/DDBJ databases">
        <authorList>
            <person name="Varghese N."/>
            <person name="Submissions S."/>
        </authorList>
    </citation>
    <scope>NUCLEOTIDE SEQUENCE [LARGE SCALE GENOMIC DNA]</scope>
    <source>
        <strain evidence="3">DSM 26348</strain>
    </source>
</reference>
<keyword evidence="3" id="KW-1185">Reference proteome</keyword>
<organism evidence="2 3">
    <name type="scientific">Planctomicrobium piriforme</name>
    <dbReference type="NCBI Taxonomy" id="1576369"/>
    <lineage>
        <taxon>Bacteria</taxon>
        <taxon>Pseudomonadati</taxon>
        <taxon>Planctomycetota</taxon>
        <taxon>Planctomycetia</taxon>
        <taxon>Planctomycetales</taxon>
        <taxon>Planctomycetaceae</taxon>
        <taxon>Planctomicrobium</taxon>
    </lineage>
</organism>
<keyword evidence="1" id="KW-0472">Membrane</keyword>
<accession>A0A1I3FEW9</accession>
<protein>
    <submittedName>
        <fullName evidence="2">Uncharacterized protein</fullName>
    </submittedName>
</protein>
<name>A0A1I3FEW9_9PLAN</name>
<dbReference type="EMBL" id="FOQD01000005">
    <property type="protein sequence ID" value="SFI09471.1"/>
    <property type="molecule type" value="Genomic_DNA"/>
</dbReference>
<keyword evidence="1" id="KW-1133">Transmembrane helix</keyword>
<gene>
    <name evidence="2" type="ORF">SAMN05421753_105202</name>
</gene>
<feature type="transmembrane region" description="Helical" evidence="1">
    <location>
        <begin position="123"/>
        <end position="143"/>
    </location>
</feature>
<feature type="transmembrane region" description="Helical" evidence="1">
    <location>
        <begin position="73"/>
        <end position="91"/>
    </location>
</feature>
<keyword evidence="1" id="KW-0812">Transmembrane</keyword>
<proteinExistence type="predicted"/>
<dbReference type="Proteomes" id="UP000199518">
    <property type="component" value="Unassembled WGS sequence"/>
</dbReference>
<sequence>MQKFEECDMATVLIPVLMLLLLLILWGTYVLVGSAVGFLLSRIFNVSQRPEPRTQKIPRPGDLLTTRERNDSAAGMWAFLAVGVGLLIQAADHFFMFTRFESQRGEIKTWEYIEKLYGEVGKYGVLAFELLLAILAIGGAYYYRRVLKADPSQDE</sequence>
<feature type="transmembrane region" description="Helical" evidence="1">
    <location>
        <begin position="12"/>
        <end position="40"/>
    </location>
</feature>
<evidence type="ECO:0000256" key="1">
    <source>
        <dbReference type="SAM" id="Phobius"/>
    </source>
</evidence>
<evidence type="ECO:0000313" key="3">
    <source>
        <dbReference type="Proteomes" id="UP000199518"/>
    </source>
</evidence>
<evidence type="ECO:0000313" key="2">
    <source>
        <dbReference type="EMBL" id="SFI09471.1"/>
    </source>
</evidence>